<feature type="compositionally biased region" description="Low complexity" evidence="1">
    <location>
        <begin position="496"/>
        <end position="506"/>
    </location>
</feature>
<dbReference type="AlphaFoldDB" id="A0A9X3EUI4"/>
<reference evidence="2" key="1">
    <citation type="submission" date="2022-11" db="EMBL/GenBank/DDBJ databases">
        <title>Minimal conservation of predation-associated metabolite biosynthetic gene clusters underscores biosynthetic potential of Myxococcota including descriptions for ten novel species: Archangium lansinium sp. nov., Myxococcus landrumus sp. nov., Nannocystis bai.</title>
        <authorList>
            <person name="Ahearne A."/>
            <person name="Stevens C."/>
            <person name="Phillips K."/>
        </authorList>
    </citation>
    <scope>NUCLEOTIDE SEQUENCE</scope>
    <source>
        <strain evidence="2">Na p29</strain>
    </source>
</reference>
<feature type="compositionally biased region" description="Gly residues" evidence="1">
    <location>
        <begin position="446"/>
        <end position="455"/>
    </location>
</feature>
<feature type="region of interest" description="Disordered" evidence="1">
    <location>
        <begin position="431"/>
        <end position="455"/>
    </location>
</feature>
<feature type="region of interest" description="Disordered" evidence="1">
    <location>
        <begin position="474"/>
        <end position="585"/>
    </location>
</feature>
<feature type="compositionally biased region" description="Gly residues" evidence="1">
    <location>
        <begin position="214"/>
        <end position="231"/>
    </location>
</feature>
<name>A0A9X3EUI4_9BACT</name>
<proteinExistence type="predicted"/>
<feature type="region of interest" description="Disordered" evidence="1">
    <location>
        <begin position="649"/>
        <end position="688"/>
    </location>
</feature>
<organism evidence="2 3">
    <name type="scientific">Nannocystis pusilla</name>
    <dbReference type="NCBI Taxonomy" id="889268"/>
    <lineage>
        <taxon>Bacteria</taxon>
        <taxon>Pseudomonadati</taxon>
        <taxon>Myxococcota</taxon>
        <taxon>Polyangia</taxon>
        <taxon>Nannocystales</taxon>
        <taxon>Nannocystaceae</taxon>
        <taxon>Nannocystis</taxon>
    </lineage>
</organism>
<protein>
    <submittedName>
        <fullName evidence="2">Uncharacterized protein</fullName>
    </submittedName>
</protein>
<dbReference type="Proteomes" id="UP001150924">
    <property type="component" value="Unassembled WGS sequence"/>
</dbReference>
<feature type="region of interest" description="Disordered" evidence="1">
    <location>
        <begin position="67"/>
        <end position="146"/>
    </location>
</feature>
<feature type="compositionally biased region" description="Basic and acidic residues" evidence="1">
    <location>
        <begin position="94"/>
        <end position="131"/>
    </location>
</feature>
<accession>A0A9X3EUI4</accession>
<feature type="compositionally biased region" description="Basic and acidic residues" evidence="1">
    <location>
        <begin position="529"/>
        <end position="539"/>
    </location>
</feature>
<feature type="compositionally biased region" description="Basic and acidic residues" evidence="1">
    <location>
        <begin position="486"/>
        <end position="495"/>
    </location>
</feature>
<evidence type="ECO:0000313" key="3">
    <source>
        <dbReference type="Proteomes" id="UP001150924"/>
    </source>
</evidence>
<evidence type="ECO:0000256" key="1">
    <source>
        <dbReference type="SAM" id="MobiDB-lite"/>
    </source>
</evidence>
<sequence length="732" mass="78063">MLPRLDHRPVQELDHRLDAAVGVARQHLEREAAVVVGDLGVALDDRQQHAVAQELRGRQARRAVLQRQPGRAHRHRHHRHHVELVDRADDDEVDPQRQLDRRVAQRREVGQQRRRAPGDRRLGAHELDHHPGQAGPARAVEADRAQADEAAVDAGLEAAEVEVERRPQLGREGPLAGLAGPLEQGAEDRLGGRVIAGEEQALGAQQVERERGLRGVGGDRGQRGGAGGRVGGGRRERARGPGLARRRQIDVGQRPPLVGVLDAAGRGVEVVGDLEQLRVALVDRVAAAQAPGQREVDGRALARGQRRLDGLLHAVVEEPPAPAAGDDQARARRLDQRRGDLRLRAPGQVGQQRRVELAADAGGAAERLAGRLSQRTCPLDHDRNDIRGHRGAGDRGLVPGEAGALGVEGDQVVVGQVAQVLADEQRHAAGAVVDQRRQRGDLGRGAAEGVGEQRGGVVLGQRAQVDAARHLGQRSQGLLQQRRHGLVAERGDHQQAGRALAGQQRGEQLERGGVGPLQVVEQQHQRRGRVGEGADERAHGPVQAALGGPGRVAVGRAGAGAGQRGPQLGQEGEQRAGEAAERPLERERAAGQALLGVGEHGLDELHERGPQRAVGLVAAQLLELAGDEAAAAAGDLAVELVDQRGLADARRAGDQQQLGRAGADPRVGGRQLDGRRLAPVQPRRQFEPRRRVVARQREARRRLAGPHALAAALEVVAQAARALVAVICLFGQ</sequence>
<gene>
    <name evidence="2" type="ORF">OV079_34205</name>
</gene>
<feature type="compositionally biased region" description="Basic and acidic residues" evidence="1">
    <location>
        <begin position="572"/>
        <end position="585"/>
    </location>
</feature>
<evidence type="ECO:0000313" key="2">
    <source>
        <dbReference type="EMBL" id="MCY1010532.1"/>
    </source>
</evidence>
<feature type="compositionally biased region" description="Basic residues" evidence="1">
    <location>
        <begin position="70"/>
        <end position="81"/>
    </location>
</feature>
<feature type="region of interest" description="Disordered" evidence="1">
    <location>
        <begin position="214"/>
        <end position="245"/>
    </location>
</feature>
<keyword evidence="3" id="KW-1185">Reference proteome</keyword>
<dbReference type="EMBL" id="JAPNKE010000002">
    <property type="protein sequence ID" value="MCY1010532.1"/>
    <property type="molecule type" value="Genomic_DNA"/>
</dbReference>
<comment type="caution">
    <text evidence="2">The sequence shown here is derived from an EMBL/GenBank/DDBJ whole genome shotgun (WGS) entry which is preliminary data.</text>
</comment>